<organism evidence="3 4">
    <name type="scientific">Streptantibioticus parmotrematis</name>
    <dbReference type="NCBI Taxonomy" id="2873249"/>
    <lineage>
        <taxon>Bacteria</taxon>
        <taxon>Bacillati</taxon>
        <taxon>Actinomycetota</taxon>
        <taxon>Actinomycetes</taxon>
        <taxon>Kitasatosporales</taxon>
        <taxon>Streptomycetaceae</taxon>
        <taxon>Streptantibioticus</taxon>
    </lineage>
</organism>
<sequence>MTAVREGLPEGRYGRPRTPDRSDRKLRVAAWVTGALAVVALGLYGWSYMSGSSVNADVLTFKVVSASQVNATIQVYKGADQTAVCTVVSEDVDKDEVGRKDVTVTQHGTTVVTGVTIRTTARATDAELLSCTAR</sequence>
<dbReference type="InterPro" id="IPR025443">
    <property type="entry name" value="DUF4307"/>
</dbReference>
<protein>
    <submittedName>
        <fullName evidence="3">DUF4307 domain-containing protein</fullName>
    </submittedName>
</protein>
<keyword evidence="4" id="KW-1185">Reference proteome</keyword>
<gene>
    <name evidence="3" type="ORF">K7472_04015</name>
</gene>
<evidence type="ECO:0000313" key="3">
    <source>
        <dbReference type="EMBL" id="MBY8884008.1"/>
    </source>
</evidence>
<comment type="caution">
    <text evidence="3">The sequence shown here is derived from an EMBL/GenBank/DDBJ whole genome shotgun (WGS) entry which is preliminary data.</text>
</comment>
<reference evidence="3 4" key="1">
    <citation type="submission" date="2021-08" db="EMBL/GenBank/DDBJ databases">
        <title>Streptomyces sp. PTM05 isolated from lichen.</title>
        <authorList>
            <person name="Somphong A."/>
            <person name="Phongsopitanun W."/>
            <person name="Tanasupawat S."/>
        </authorList>
    </citation>
    <scope>NUCLEOTIDE SEQUENCE [LARGE SCALE GENOMIC DNA]</scope>
    <source>
        <strain evidence="3 4">Ptm05</strain>
    </source>
</reference>
<evidence type="ECO:0000256" key="1">
    <source>
        <dbReference type="SAM" id="MobiDB-lite"/>
    </source>
</evidence>
<dbReference type="Proteomes" id="UP001198565">
    <property type="component" value="Unassembled WGS sequence"/>
</dbReference>
<feature type="compositionally biased region" description="Basic and acidic residues" evidence="1">
    <location>
        <begin position="7"/>
        <end position="21"/>
    </location>
</feature>
<proteinExistence type="predicted"/>
<feature type="transmembrane region" description="Helical" evidence="2">
    <location>
        <begin position="28"/>
        <end position="49"/>
    </location>
</feature>
<evidence type="ECO:0000256" key="2">
    <source>
        <dbReference type="SAM" id="Phobius"/>
    </source>
</evidence>
<feature type="region of interest" description="Disordered" evidence="1">
    <location>
        <begin position="1"/>
        <end position="21"/>
    </location>
</feature>
<keyword evidence="2" id="KW-0472">Membrane</keyword>
<accession>A0ABS7QLE9</accession>
<dbReference type="RefSeq" id="WP_222973892.1">
    <property type="nucleotide sequence ID" value="NZ_JAINVZ010000002.1"/>
</dbReference>
<dbReference type="Pfam" id="PF14155">
    <property type="entry name" value="DUF4307"/>
    <property type="match status" value="1"/>
</dbReference>
<name>A0ABS7QLE9_9ACTN</name>
<evidence type="ECO:0000313" key="4">
    <source>
        <dbReference type="Proteomes" id="UP001198565"/>
    </source>
</evidence>
<keyword evidence="2" id="KW-1133">Transmembrane helix</keyword>
<dbReference type="EMBL" id="JAINVZ010000002">
    <property type="protein sequence ID" value="MBY8884008.1"/>
    <property type="molecule type" value="Genomic_DNA"/>
</dbReference>
<keyword evidence="2" id="KW-0812">Transmembrane</keyword>